<protein>
    <recommendedName>
        <fullName evidence="5">Integral membrane protein</fullName>
    </recommendedName>
</protein>
<feature type="region of interest" description="Disordered" evidence="1">
    <location>
        <begin position="1"/>
        <end position="119"/>
    </location>
</feature>
<keyword evidence="2" id="KW-1133">Transmembrane helix</keyword>
<comment type="caution">
    <text evidence="3">The sequence shown here is derived from an EMBL/GenBank/DDBJ whole genome shotgun (WGS) entry which is preliminary data.</text>
</comment>
<keyword evidence="2" id="KW-0812">Transmembrane</keyword>
<feature type="compositionally biased region" description="Acidic residues" evidence="1">
    <location>
        <begin position="1"/>
        <end position="14"/>
    </location>
</feature>
<proteinExistence type="predicted"/>
<keyword evidence="2" id="KW-0472">Membrane</keyword>
<evidence type="ECO:0000256" key="2">
    <source>
        <dbReference type="SAM" id="Phobius"/>
    </source>
</evidence>
<evidence type="ECO:0008006" key="5">
    <source>
        <dbReference type="Google" id="ProtNLM"/>
    </source>
</evidence>
<dbReference type="EMBL" id="JBITYG010000011">
    <property type="protein sequence ID" value="MFI9105268.1"/>
    <property type="molecule type" value="Genomic_DNA"/>
</dbReference>
<gene>
    <name evidence="3" type="ORF">ACIGXA_32635</name>
</gene>
<feature type="transmembrane region" description="Helical" evidence="2">
    <location>
        <begin position="153"/>
        <end position="172"/>
    </location>
</feature>
<organism evidence="3 4">
    <name type="scientific">Streptomyces fildesensis</name>
    <dbReference type="NCBI Taxonomy" id="375757"/>
    <lineage>
        <taxon>Bacteria</taxon>
        <taxon>Bacillati</taxon>
        <taxon>Actinomycetota</taxon>
        <taxon>Actinomycetes</taxon>
        <taxon>Kitasatosporales</taxon>
        <taxon>Streptomycetaceae</taxon>
        <taxon>Streptomyces</taxon>
    </lineage>
</organism>
<dbReference type="RefSeq" id="WP_399655970.1">
    <property type="nucleotide sequence ID" value="NZ_JBITYG010000011.1"/>
</dbReference>
<sequence>MAEREEDQVPDETAPDPSEPAVADTADGAAPPPLDEDAAWAELVAGFDDEPEPGTASWPDAENLSPARPDDRAGDDDPDAGSGPPTRSIVVHPVIHGPRDYTAHEDEDEGHYVPPEPPPLPRADVTTKFAWLAVLGGPLLLIVFILLQQEITWWVMTLGVGGFVGGFCTLVTRLRTGEDDDELPGGGAVV</sequence>
<feature type="transmembrane region" description="Helical" evidence="2">
    <location>
        <begin position="129"/>
        <end position="147"/>
    </location>
</feature>
<accession>A0ABW8CFR8</accession>
<reference evidence="3 4" key="1">
    <citation type="submission" date="2024-10" db="EMBL/GenBank/DDBJ databases">
        <title>The Natural Products Discovery Center: Release of the First 8490 Sequenced Strains for Exploring Actinobacteria Biosynthetic Diversity.</title>
        <authorList>
            <person name="Kalkreuter E."/>
            <person name="Kautsar S.A."/>
            <person name="Yang D."/>
            <person name="Bader C.D."/>
            <person name="Teijaro C.N."/>
            <person name="Fluegel L."/>
            <person name="Davis C.M."/>
            <person name="Simpson J.R."/>
            <person name="Lauterbach L."/>
            <person name="Steele A.D."/>
            <person name="Gui C."/>
            <person name="Meng S."/>
            <person name="Li G."/>
            <person name="Viehrig K."/>
            <person name="Ye F."/>
            <person name="Su P."/>
            <person name="Kiefer A.F."/>
            <person name="Nichols A."/>
            <person name="Cepeda A.J."/>
            <person name="Yan W."/>
            <person name="Fan B."/>
            <person name="Jiang Y."/>
            <person name="Adhikari A."/>
            <person name="Zheng C.-J."/>
            <person name="Schuster L."/>
            <person name="Cowan T.M."/>
            <person name="Smanski M.J."/>
            <person name="Chevrette M.G."/>
            <person name="De Carvalho L.P.S."/>
            <person name="Shen B."/>
        </authorList>
    </citation>
    <scope>NUCLEOTIDE SEQUENCE [LARGE SCALE GENOMIC DNA]</scope>
    <source>
        <strain evidence="3 4">NPDC053399</strain>
    </source>
</reference>
<evidence type="ECO:0000256" key="1">
    <source>
        <dbReference type="SAM" id="MobiDB-lite"/>
    </source>
</evidence>
<dbReference type="Proteomes" id="UP001614394">
    <property type="component" value="Unassembled WGS sequence"/>
</dbReference>
<keyword evidence="4" id="KW-1185">Reference proteome</keyword>
<evidence type="ECO:0000313" key="4">
    <source>
        <dbReference type="Proteomes" id="UP001614394"/>
    </source>
</evidence>
<evidence type="ECO:0000313" key="3">
    <source>
        <dbReference type="EMBL" id="MFI9105268.1"/>
    </source>
</evidence>
<name>A0ABW8CFR8_9ACTN</name>